<protein>
    <submittedName>
        <fullName evidence="4">TolC family protein</fullName>
    </submittedName>
</protein>
<accession>A0A7Y6EI66</accession>
<keyword evidence="2" id="KW-0175">Coiled coil</keyword>
<dbReference type="PANTHER" id="PTHR30203:SF24">
    <property type="entry name" value="BLR4935 PROTEIN"/>
    <property type="match status" value="1"/>
</dbReference>
<dbReference type="Pfam" id="PF02321">
    <property type="entry name" value="OEP"/>
    <property type="match status" value="1"/>
</dbReference>
<dbReference type="SUPFAM" id="SSF56954">
    <property type="entry name" value="Outer membrane efflux proteins (OEP)"/>
    <property type="match status" value="1"/>
</dbReference>
<dbReference type="Proteomes" id="UP000536441">
    <property type="component" value="Unassembled WGS sequence"/>
</dbReference>
<keyword evidence="5" id="KW-1185">Reference proteome</keyword>
<reference evidence="4 5" key="1">
    <citation type="submission" date="2020-05" db="EMBL/GenBank/DDBJ databases">
        <title>Genome Sequencing of Type Strains.</title>
        <authorList>
            <person name="Lemaire J.F."/>
            <person name="Inderbitzin P."/>
            <person name="Gregorio O.A."/>
            <person name="Collins S.B."/>
            <person name="Wespe N."/>
            <person name="Knight-Connoni V."/>
        </authorList>
    </citation>
    <scope>NUCLEOTIDE SEQUENCE [LARGE SCALE GENOMIC DNA]</scope>
    <source>
        <strain evidence="4 5">DSM 100049</strain>
    </source>
</reference>
<evidence type="ECO:0000256" key="1">
    <source>
        <dbReference type="ARBA" id="ARBA00007613"/>
    </source>
</evidence>
<feature type="coiled-coil region" evidence="2">
    <location>
        <begin position="367"/>
        <end position="478"/>
    </location>
</feature>
<dbReference type="Gene3D" id="1.20.1600.10">
    <property type="entry name" value="Outer membrane efflux proteins (OEP)"/>
    <property type="match status" value="1"/>
</dbReference>
<proteinExistence type="inferred from homology"/>
<organism evidence="4 5">
    <name type="scientific">Sphingomonas zeae</name>
    <dbReference type="NCBI Taxonomy" id="1646122"/>
    <lineage>
        <taxon>Bacteria</taxon>
        <taxon>Pseudomonadati</taxon>
        <taxon>Pseudomonadota</taxon>
        <taxon>Alphaproteobacteria</taxon>
        <taxon>Sphingomonadales</taxon>
        <taxon>Sphingomonadaceae</taxon>
        <taxon>Sphingomonas</taxon>
    </lineage>
</organism>
<feature type="chain" id="PRO_5030851110" evidence="3">
    <location>
        <begin position="19"/>
        <end position="486"/>
    </location>
</feature>
<dbReference type="PANTHER" id="PTHR30203">
    <property type="entry name" value="OUTER MEMBRANE CATION EFFLUX PROTEIN"/>
    <property type="match status" value="1"/>
</dbReference>
<sequence>MIRSLLLISALVIAPALAAPATAQRIQANPTPPPATVPGSAPLTLGEVLRASARAAPQIVEALAKIRSAEGRALTASGAFDTVFEADGRSRALGYYDGTVASASATRPLTDNGGYVYGGYRVSRGNFPIYEDQNYTNRLGEVKVGALYSLLRDRLVDERRTRRTLASGDIDIAQFEREAVAIGVQRRAIDAYQNWVAAGLRLRAYRDLLDLSQNRRGGLARQVELGARPDILLAENDQNLVRRRALVVRAEGDFQAAANALSLYYRDAAGEPVLVGPERLPRDAEALSGVTVAARQDFQQRRPDLQVLLARIDQGSARLALAQNELRPRLDLRGEMGKDVGPIGLGGASRTPLEAAVGFRFSMPLQNRAAKGRIVEAQAEMDALAARSRFLRDQIAIEVEGITIGVDAAEKLAAIAEQERELAERLAAAERRRFELGSSDFFLVNQREETANDARVRLIDAQARIAAARAELAAATADRAALGLEL</sequence>
<dbReference type="InterPro" id="IPR003423">
    <property type="entry name" value="OMP_efflux"/>
</dbReference>
<name>A0A7Y6EI66_9SPHN</name>
<dbReference type="AlphaFoldDB" id="A0A7Y6EI66"/>
<dbReference type="RefSeq" id="WP_175312663.1">
    <property type="nucleotide sequence ID" value="NZ_CBCRYR010000019.1"/>
</dbReference>
<keyword evidence="3" id="KW-0732">Signal</keyword>
<dbReference type="GO" id="GO:0015562">
    <property type="term" value="F:efflux transmembrane transporter activity"/>
    <property type="evidence" value="ECO:0007669"/>
    <property type="project" value="InterPro"/>
</dbReference>
<gene>
    <name evidence="4" type="ORF">HP438_14765</name>
</gene>
<evidence type="ECO:0000313" key="4">
    <source>
        <dbReference type="EMBL" id="NUU48230.1"/>
    </source>
</evidence>
<comment type="similarity">
    <text evidence="1">Belongs to the outer membrane factor (OMF) (TC 1.B.17) family.</text>
</comment>
<evidence type="ECO:0000313" key="5">
    <source>
        <dbReference type="Proteomes" id="UP000536441"/>
    </source>
</evidence>
<feature type="signal peptide" evidence="3">
    <location>
        <begin position="1"/>
        <end position="18"/>
    </location>
</feature>
<evidence type="ECO:0000256" key="2">
    <source>
        <dbReference type="SAM" id="Coils"/>
    </source>
</evidence>
<dbReference type="EMBL" id="JABMCH010000069">
    <property type="protein sequence ID" value="NUU48230.1"/>
    <property type="molecule type" value="Genomic_DNA"/>
</dbReference>
<comment type="caution">
    <text evidence="4">The sequence shown here is derived from an EMBL/GenBank/DDBJ whole genome shotgun (WGS) entry which is preliminary data.</text>
</comment>
<evidence type="ECO:0000256" key="3">
    <source>
        <dbReference type="SAM" id="SignalP"/>
    </source>
</evidence>
<dbReference type="InterPro" id="IPR010131">
    <property type="entry name" value="MdtP/NodT-like"/>
</dbReference>